<proteinExistence type="predicted"/>
<dbReference type="InterPro" id="IPR025857">
    <property type="entry name" value="MacB_PCD"/>
</dbReference>
<organism evidence="9 10">
    <name type="scientific">Candidatus Merdivivens pullicola</name>
    <dbReference type="NCBI Taxonomy" id="2840872"/>
    <lineage>
        <taxon>Bacteria</taxon>
        <taxon>Pseudomonadati</taxon>
        <taxon>Bacteroidota</taxon>
        <taxon>Bacteroidia</taxon>
        <taxon>Bacteroidales</taxon>
        <taxon>Muribaculaceae</taxon>
        <taxon>Muribaculaceae incertae sedis</taxon>
        <taxon>Candidatus Merdivivens</taxon>
    </lineage>
</organism>
<dbReference type="Pfam" id="PF12704">
    <property type="entry name" value="MacB_PCD"/>
    <property type="match status" value="1"/>
</dbReference>
<feature type="transmembrane region" description="Helical" evidence="6">
    <location>
        <begin position="278"/>
        <end position="303"/>
    </location>
</feature>
<comment type="caution">
    <text evidence="9">The sequence shown here is derived from an EMBL/GenBank/DDBJ whole genome shotgun (WGS) entry which is preliminary data.</text>
</comment>
<keyword evidence="2" id="KW-1003">Cell membrane</keyword>
<evidence type="ECO:0000256" key="3">
    <source>
        <dbReference type="ARBA" id="ARBA00022692"/>
    </source>
</evidence>
<evidence type="ECO:0000313" key="9">
    <source>
        <dbReference type="EMBL" id="MBO8472799.1"/>
    </source>
</evidence>
<evidence type="ECO:0000256" key="1">
    <source>
        <dbReference type="ARBA" id="ARBA00004651"/>
    </source>
</evidence>
<evidence type="ECO:0000313" key="10">
    <source>
        <dbReference type="Proteomes" id="UP000823604"/>
    </source>
</evidence>
<feature type="domain" description="MacB-like periplasmic core" evidence="8">
    <location>
        <begin position="2"/>
        <end position="113"/>
    </location>
</feature>
<feature type="transmembrane region" description="Helical" evidence="6">
    <location>
        <begin position="236"/>
        <end position="258"/>
    </location>
</feature>
<keyword evidence="4 6" id="KW-1133">Transmembrane helix</keyword>
<dbReference type="GO" id="GO:0005886">
    <property type="term" value="C:plasma membrane"/>
    <property type="evidence" value="ECO:0007669"/>
    <property type="project" value="UniProtKB-SubCell"/>
</dbReference>
<feature type="transmembrane region" description="Helical" evidence="6">
    <location>
        <begin position="661"/>
        <end position="680"/>
    </location>
</feature>
<name>A0A9D9IHE3_9BACT</name>
<dbReference type="Proteomes" id="UP000823604">
    <property type="component" value="Unassembled WGS sequence"/>
</dbReference>
<reference evidence="9" key="1">
    <citation type="submission" date="2020-10" db="EMBL/GenBank/DDBJ databases">
        <authorList>
            <person name="Gilroy R."/>
        </authorList>
    </citation>
    <scope>NUCLEOTIDE SEQUENCE</scope>
    <source>
        <strain evidence="9">B1-8020</strain>
    </source>
</reference>
<keyword evidence="5 6" id="KW-0472">Membrane</keyword>
<evidence type="ECO:0000259" key="7">
    <source>
        <dbReference type="Pfam" id="PF02687"/>
    </source>
</evidence>
<sequence>MDNFFIFFSYPLLEGTPETVLGDPYAAVVSESFANKMFGDADPLGKPLKISDSTVVTIRGVMKDFNRTMLPDADLILRVERLPEFNRNFSMEGLNSSSSSITYIKAAPGIDMNIHREDALKMYSRNAYWIFNAADFPFANTDVRFVKLDEAYFFNNGQYSSILDSDTDANEFAGRYSLHFGDRNLVQLLWILVVLVMVFSLFNYINLSVAQAGFRYKESATRRLVGASRLSVYTRLMAESLCMASLSFVLALSLAFALRPYAERLLQSEIDLSVLMSPGGIAVCVLLVLFVSFMSGMLPSYIVASVRPIEMVNGTSRYLLKKTIGDIFLGVQIAVTFVLLSLAFVTGRQTYSMCNAPLGYETADILYADCFIPVVFEKGGKEAFCSAAETIAGIPGVSRVGVATSLPTAGRNSIMDEYNHRSMTADWVEVDSTAFSIMGFNVLRDNGTDVGGACFLSRGGYEAMGLPTDASYVDVGDEYSSYFETIVLRGMIEDIRQTNILSVPEPTFVSVYNHWDETDSPFTTIVVEVSGDHAGVCNSVNRVLDDNFPGNSDVEAAFLNDKVHDSFIQQFRLNKILVCFAVVALVISVIGLVAMSLFYMRQRSHDISIRKVFGADNRQSFIYLVSPFMLYSVIGIAAGCPLAWYLTDAWLSGFSYHVSGIGWYMLVTAIFCLAVSYAAVSIQGRIVSRVNPVDNIRM</sequence>
<dbReference type="InterPro" id="IPR003838">
    <property type="entry name" value="ABC3_permease_C"/>
</dbReference>
<feature type="transmembrane region" description="Helical" evidence="6">
    <location>
        <begin position="621"/>
        <end position="646"/>
    </location>
</feature>
<evidence type="ECO:0000256" key="5">
    <source>
        <dbReference type="ARBA" id="ARBA00023136"/>
    </source>
</evidence>
<evidence type="ECO:0000256" key="4">
    <source>
        <dbReference type="ARBA" id="ARBA00022989"/>
    </source>
</evidence>
<dbReference type="AlphaFoldDB" id="A0A9D9IHE3"/>
<evidence type="ECO:0000256" key="6">
    <source>
        <dbReference type="SAM" id="Phobius"/>
    </source>
</evidence>
<feature type="domain" description="ABC3 transporter permease C-terminal" evidence="7">
    <location>
        <begin position="191"/>
        <end position="305"/>
    </location>
</feature>
<keyword evidence="3 6" id="KW-0812">Transmembrane</keyword>
<feature type="transmembrane region" description="Helical" evidence="6">
    <location>
        <begin position="575"/>
        <end position="600"/>
    </location>
</feature>
<comment type="subcellular location">
    <subcellularLocation>
        <location evidence="1">Cell membrane</location>
        <topology evidence="1">Multi-pass membrane protein</topology>
    </subcellularLocation>
</comment>
<evidence type="ECO:0000259" key="8">
    <source>
        <dbReference type="Pfam" id="PF12704"/>
    </source>
</evidence>
<accession>A0A9D9IHE3</accession>
<dbReference type="GO" id="GO:0022857">
    <property type="term" value="F:transmembrane transporter activity"/>
    <property type="evidence" value="ECO:0007669"/>
    <property type="project" value="TreeGrafter"/>
</dbReference>
<feature type="transmembrane region" description="Helical" evidence="6">
    <location>
        <begin position="188"/>
        <end position="207"/>
    </location>
</feature>
<feature type="transmembrane region" description="Helical" evidence="6">
    <location>
        <begin position="324"/>
        <end position="345"/>
    </location>
</feature>
<dbReference type="EMBL" id="JADIMA010000038">
    <property type="protein sequence ID" value="MBO8472799.1"/>
    <property type="molecule type" value="Genomic_DNA"/>
</dbReference>
<gene>
    <name evidence="9" type="ORF">IAB81_04140</name>
</gene>
<dbReference type="Pfam" id="PF02687">
    <property type="entry name" value="FtsX"/>
    <property type="match status" value="2"/>
</dbReference>
<feature type="domain" description="ABC3 transporter permease C-terminal" evidence="7">
    <location>
        <begin position="579"/>
        <end position="685"/>
    </location>
</feature>
<dbReference type="PANTHER" id="PTHR30572">
    <property type="entry name" value="MEMBRANE COMPONENT OF TRANSPORTER-RELATED"/>
    <property type="match status" value="1"/>
</dbReference>
<dbReference type="InterPro" id="IPR050250">
    <property type="entry name" value="Macrolide_Exporter_MacB"/>
</dbReference>
<reference evidence="9" key="2">
    <citation type="journal article" date="2021" name="PeerJ">
        <title>Extensive microbial diversity within the chicken gut microbiome revealed by metagenomics and culture.</title>
        <authorList>
            <person name="Gilroy R."/>
            <person name="Ravi A."/>
            <person name="Getino M."/>
            <person name="Pursley I."/>
            <person name="Horton D.L."/>
            <person name="Alikhan N.F."/>
            <person name="Baker D."/>
            <person name="Gharbi K."/>
            <person name="Hall N."/>
            <person name="Watson M."/>
            <person name="Adriaenssens E.M."/>
            <person name="Foster-Nyarko E."/>
            <person name="Jarju S."/>
            <person name="Secka A."/>
            <person name="Antonio M."/>
            <person name="Oren A."/>
            <person name="Chaudhuri R.R."/>
            <person name="La Ragione R."/>
            <person name="Hildebrand F."/>
            <person name="Pallen M.J."/>
        </authorList>
    </citation>
    <scope>NUCLEOTIDE SEQUENCE</scope>
    <source>
        <strain evidence="9">B1-8020</strain>
    </source>
</reference>
<evidence type="ECO:0000256" key="2">
    <source>
        <dbReference type="ARBA" id="ARBA00022475"/>
    </source>
</evidence>
<dbReference type="PANTHER" id="PTHR30572:SF18">
    <property type="entry name" value="ABC-TYPE MACROLIDE FAMILY EXPORT SYSTEM PERMEASE COMPONENT 2"/>
    <property type="match status" value="1"/>
</dbReference>
<protein>
    <submittedName>
        <fullName evidence="9">FtsX-like permease family protein</fullName>
    </submittedName>
</protein>